<comment type="similarity">
    <text evidence="2">Belongs to the glycosyltransferase 28 family.</text>
</comment>
<feature type="domain" description="Diacylglycerol glucosyltransferase N-terminal" evidence="6">
    <location>
        <begin position="17"/>
        <end position="182"/>
    </location>
</feature>
<dbReference type="InterPro" id="IPR050519">
    <property type="entry name" value="Glycosyltransf_28_UgtP"/>
</dbReference>
<proteinExistence type="inferred from homology"/>
<protein>
    <submittedName>
        <fullName evidence="7">UDP-N-acetylglucosamine--LPS N-acetylglucosamine transferase</fullName>
    </submittedName>
</protein>
<name>A0A4Z0R915_9FIRM</name>
<dbReference type="SUPFAM" id="SSF53756">
    <property type="entry name" value="UDP-Glycosyltransferase/glycogen phosphorylase"/>
    <property type="match status" value="1"/>
</dbReference>
<evidence type="ECO:0000259" key="6">
    <source>
        <dbReference type="Pfam" id="PF06925"/>
    </source>
</evidence>
<comment type="subcellular location">
    <subcellularLocation>
        <location evidence="1">Membrane</location>
    </subcellularLocation>
</comment>
<dbReference type="RefSeq" id="WP_135545254.1">
    <property type="nucleotide sequence ID" value="NZ_SPQQ01000002.1"/>
</dbReference>
<feature type="domain" description="Glycosyl transferase family 28 C-terminal" evidence="5">
    <location>
        <begin position="225"/>
        <end position="353"/>
    </location>
</feature>
<keyword evidence="3" id="KW-0328">Glycosyltransferase</keyword>
<keyword evidence="8" id="KW-1185">Reference proteome</keyword>
<dbReference type="OrthoDB" id="9815663at2"/>
<keyword evidence="4 7" id="KW-0808">Transferase</keyword>
<evidence type="ECO:0000256" key="2">
    <source>
        <dbReference type="ARBA" id="ARBA00006962"/>
    </source>
</evidence>
<dbReference type="PANTHER" id="PTHR43025">
    <property type="entry name" value="MONOGALACTOSYLDIACYLGLYCEROL SYNTHASE"/>
    <property type="match status" value="1"/>
</dbReference>
<gene>
    <name evidence="7" type="ORF">E4K67_04550</name>
</gene>
<dbReference type="InterPro" id="IPR009695">
    <property type="entry name" value="Diacylglyc_glucosyltr_N"/>
</dbReference>
<sequence>MKQLRILVFSATFGNGHLRAAEAVIEEICIKEPLAIVTHLDFGDFLSKRFNSVVKKLYFELIKHSPKLWGKFYYQTAKLHPTSRIQRFLNQLGRTDFLKYIQEFEPDLIVCTYPTISSILAQLRIEHILQVPVITVITDYTVHNHWVHPGVDSYMVACEEVKEMLVNEGILTKRIHVTGIPISPKFEGKIDRRLIATKLGIIPDIPTFLVMGAYGNLEITKRICKKLTDSQIPVQSIIVCGNNEKLYHSLEEVNTNARNPLVRLRYVDNMEELMSVSDLIITKAGGLTVTEALTKHLPLLVYKPIPGQENENAHFVQRIGAGNVARTEEELEELLGCFLSNPQEIEEMRGKAAIAFQGHSAERAVENMFKLIVNTNIDQRLDQRIG</sequence>
<organism evidence="7 8">
    <name type="scientific">Desulfosporosinus fructosivorans</name>
    <dbReference type="NCBI Taxonomy" id="2018669"/>
    <lineage>
        <taxon>Bacteria</taxon>
        <taxon>Bacillati</taxon>
        <taxon>Bacillota</taxon>
        <taxon>Clostridia</taxon>
        <taxon>Eubacteriales</taxon>
        <taxon>Desulfitobacteriaceae</taxon>
        <taxon>Desulfosporosinus</taxon>
    </lineage>
</organism>
<reference evidence="7 8" key="1">
    <citation type="submission" date="2019-03" db="EMBL/GenBank/DDBJ databases">
        <title>Draft Genome Sequence of Desulfosporosinus fructosivorans Strain 63.6F, Isolated from Marine Sediment in the Baltic Sea.</title>
        <authorList>
            <person name="Hausmann B."/>
            <person name="Vandieken V."/>
            <person name="Pjevac P."/>
            <person name="Schreck K."/>
            <person name="Herbold C.W."/>
            <person name="Loy A."/>
        </authorList>
    </citation>
    <scope>NUCLEOTIDE SEQUENCE [LARGE SCALE GENOMIC DNA]</scope>
    <source>
        <strain evidence="7 8">63.6F</strain>
    </source>
</reference>
<evidence type="ECO:0000259" key="5">
    <source>
        <dbReference type="Pfam" id="PF04101"/>
    </source>
</evidence>
<dbReference type="GO" id="GO:0016758">
    <property type="term" value="F:hexosyltransferase activity"/>
    <property type="evidence" value="ECO:0007669"/>
    <property type="project" value="InterPro"/>
</dbReference>
<comment type="caution">
    <text evidence="7">The sequence shown here is derived from an EMBL/GenBank/DDBJ whole genome shotgun (WGS) entry which is preliminary data.</text>
</comment>
<evidence type="ECO:0000256" key="1">
    <source>
        <dbReference type="ARBA" id="ARBA00004370"/>
    </source>
</evidence>
<dbReference type="Pfam" id="PF06925">
    <property type="entry name" value="MGDG_synth"/>
    <property type="match status" value="1"/>
</dbReference>
<dbReference type="Pfam" id="PF04101">
    <property type="entry name" value="Glyco_tran_28_C"/>
    <property type="match status" value="1"/>
</dbReference>
<evidence type="ECO:0000313" key="8">
    <source>
        <dbReference type="Proteomes" id="UP000298460"/>
    </source>
</evidence>
<dbReference type="Gene3D" id="3.40.50.2000">
    <property type="entry name" value="Glycogen Phosphorylase B"/>
    <property type="match status" value="1"/>
</dbReference>
<evidence type="ECO:0000256" key="4">
    <source>
        <dbReference type="ARBA" id="ARBA00022679"/>
    </source>
</evidence>
<evidence type="ECO:0000256" key="3">
    <source>
        <dbReference type="ARBA" id="ARBA00022676"/>
    </source>
</evidence>
<evidence type="ECO:0000313" key="7">
    <source>
        <dbReference type="EMBL" id="TGE38759.1"/>
    </source>
</evidence>
<dbReference type="AlphaFoldDB" id="A0A4Z0R915"/>
<dbReference type="InterPro" id="IPR007235">
    <property type="entry name" value="Glyco_trans_28_C"/>
</dbReference>
<dbReference type="PANTHER" id="PTHR43025:SF3">
    <property type="entry name" value="MONOGALACTOSYLDIACYLGLYCEROL SYNTHASE 1, CHLOROPLASTIC"/>
    <property type="match status" value="1"/>
</dbReference>
<dbReference type="GO" id="GO:0016020">
    <property type="term" value="C:membrane"/>
    <property type="evidence" value="ECO:0007669"/>
    <property type="project" value="UniProtKB-SubCell"/>
</dbReference>
<dbReference type="Proteomes" id="UP000298460">
    <property type="component" value="Unassembled WGS sequence"/>
</dbReference>
<accession>A0A4Z0R915</accession>
<dbReference type="GO" id="GO:0009247">
    <property type="term" value="P:glycolipid biosynthetic process"/>
    <property type="evidence" value="ECO:0007669"/>
    <property type="project" value="InterPro"/>
</dbReference>
<dbReference type="EMBL" id="SPQQ01000002">
    <property type="protein sequence ID" value="TGE38759.1"/>
    <property type="molecule type" value="Genomic_DNA"/>
</dbReference>